<reference evidence="3" key="1">
    <citation type="submission" date="2016-10" db="EMBL/GenBank/DDBJ databases">
        <authorList>
            <person name="Benchimol M."/>
            <person name="Almeida L.G."/>
            <person name="Vasconcelos A.T."/>
            <person name="Perreira-Neves A."/>
            <person name="Rosa I.A."/>
            <person name="Tasca T."/>
            <person name="Bogo M.R."/>
            <person name="de Souza W."/>
        </authorList>
    </citation>
    <scope>NUCLEOTIDE SEQUENCE [LARGE SCALE GENOMIC DNA]</scope>
    <source>
        <strain evidence="3">K</strain>
    </source>
</reference>
<dbReference type="OrthoDB" id="10406942at2759"/>
<evidence type="ECO:0000256" key="1">
    <source>
        <dbReference type="SAM" id="Phobius"/>
    </source>
</evidence>
<dbReference type="Proteomes" id="UP000179807">
    <property type="component" value="Unassembled WGS sequence"/>
</dbReference>
<organism evidence="3 4">
    <name type="scientific">Tritrichomonas foetus</name>
    <dbReference type="NCBI Taxonomy" id="1144522"/>
    <lineage>
        <taxon>Eukaryota</taxon>
        <taxon>Metamonada</taxon>
        <taxon>Parabasalia</taxon>
        <taxon>Tritrichomonadida</taxon>
        <taxon>Tritrichomonadidae</taxon>
        <taxon>Tritrichomonas</taxon>
    </lineage>
</organism>
<keyword evidence="1" id="KW-0472">Membrane</keyword>
<feature type="signal peptide" evidence="2">
    <location>
        <begin position="1"/>
        <end position="15"/>
    </location>
</feature>
<proteinExistence type="predicted"/>
<evidence type="ECO:0000313" key="4">
    <source>
        <dbReference type="Proteomes" id="UP000179807"/>
    </source>
</evidence>
<sequence length="156" mass="17295">MIGFIFYAILALTYAFPWVKVADEWYAPGQLVIPYLKFFLTQANIIKRTEESAPSIGDVMVYEKGLRYLGAPPSEGGPHNQITFELMAYAMVASALILLVPLKFFRVIGYLLALASSAAFTLAMFFIEGKLVTDLRFGLFANIGASLVFLIASFFI</sequence>
<dbReference type="GeneID" id="94828306"/>
<evidence type="ECO:0008006" key="5">
    <source>
        <dbReference type="Google" id="ProtNLM"/>
    </source>
</evidence>
<keyword evidence="1" id="KW-1133">Transmembrane helix</keyword>
<dbReference type="EMBL" id="MLAK01000882">
    <property type="protein sequence ID" value="OHT02112.1"/>
    <property type="molecule type" value="Genomic_DNA"/>
</dbReference>
<protein>
    <recommendedName>
        <fullName evidence="5">Transmembrane protein</fullName>
    </recommendedName>
</protein>
<feature type="transmembrane region" description="Helical" evidence="1">
    <location>
        <begin position="82"/>
        <end position="100"/>
    </location>
</feature>
<dbReference type="RefSeq" id="XP_068355248.1">
    <property type="nucleotide sequence ID" value="XM_068493602.1"/>
</dbReference>
<dbReference type="AlphaFoldDB" id="A0A1J4JUF6"/>
<dbReference type="VEuPathDB" id="TrichDB:TRFO_07314"/>
<evidence type="ECO:0000256" key="2">
    <source>
        <dbReference type="SAM" id="SignalP"/>
    </source>
</evidence>
<name>A0A1J4JUF6_9EUKA</name>
<comment type="caution">
    <text evidence="3">The sequence shown here is derived from an EMBL/GenBank/DDBJ whole genome shotgun (WGS) entry which is preliminary data.</text>
</comment>
<accession>A0A1J4JUF6</accession>
<gene>
    <name evidence="3" type="ORF">TRFO_07314</name>
</gene>
<evidence type="ECO:0000313" key="3">
    <source>
        <dbReference type="EMBL" id="OHT02112.1"/>
    </source>
</evidence>
<keyword evidence="1" id="KW-0812">Transmembrane</keyword>
<feature type="transmembrane region" description="Helical" evidence="1">
    <location>
        <begin position="107"/>
        <end position="127"/>
    </location>
</feature>
<feature type="transmembrane region" description="Helical" evidence="1">
    <location>
        <begin position="139"/>
        <end position="155"/>
    </location>
</feature>
<feature type="chain" id="PRO_5012610939" description="Transmembrane protein" evidence="2">
    <location>
        <begin position="16"/>
        <end position="156"/>
    </location>
</feature>
<keyword evidence="4" id="KW-1185">Reference proteome</keyword>
<keyword evidence="2" id="KW-0732">Signal</keyword>